<dbReference type="GO" id="GO:0004565">
    <property type="term" value="F:beta-galactosidase activity"/>
    <property type="evidence" value="ECO:0007669"/>
    <property type="project" value="InterPro"/>
</dbReference>
<evidence type="ECO:0000313" key="5">
    <source>
        <dbReference type="EMBL" id="VGO15469.1"/>
    </source>
</evidence>
<proteinExistence type="predicted"/>
<keyword evidence="3" id="KW-0732">Signal</keyword>
<name>A0A6C2U6J2_PONDE</name>
<feature type="chain" id="PRO_5025555809" description="Glycoside hydrolase family 42 N-terminal domain-containing protein" evidence="3">
    <location>
        <begin position="21"/>
        <end position="672"/>
    </location>
</feature>
<feature type="signal peptide" evidence="3">
    <location>
        <begin position="1"/>
        <end position="20"/>
    </location>
</feature>
<dbReference type="Proteomes" id="UP000366872">
    <property type="component" value="Unassembled WGS sequence"/>
</dbReference>
<reference evidence="5 6" key="1">
    <citation type="submission" date="2019-04" db="EMBL/GenBank/DDBJ databases">
        <authorList>
            <person name="Van Vliet M D."/>
        </authorList>
    </citation>
    <scope>NUCLEOTIDE SEQUENCE [LARGE SCALE GENOMIC DNA]</scope>
    <source>
        <strain evidence="5 6">F1</strain>
    </source>
</reference>
<evidence type="ECO:0000313" key="6">
    <source>
        <dbReference type="Proteomes" id="UP000366872"/>
    </source>
</evidence>
<dbReference type="Gene3D" id="3.20.20.80">
    <property type="entry name" value="Glycosidases"/>
    <property type="match status" value="1"/>
</dbReference>
<evidence type="ECO:0000259" key="4">
    <source>
        <dbReference type="Pfam" id="PF02449"/>
    </source>
</evidence>
<dbReference type="AlphaFoldDB" id="A0A6C2U6J2"/>
<protein>
    <recommendedName>
        <fullName evidence="4">Glycoside hydrolase family 42 N-terminal domain-containing protein</fullName>
    </recommendedName>
</protein>
<dbReference type="GO" id="GO:0009341">
    <property type="term" value="C:beta-galactosidase complex"/>
    <property type="evidence" value="ECO:0007669"/>
    <property type="project" value="InterPro"/>
</dbReference>
<dbReference type="InterPro" id="IPR013529">
    <property type="entry name" value="Glyco_hydro_42_N"/>
</dbReference>
<evidence type="ECO:0000256" key="1">
    <source>
        <dbReference type="ARBA" id="ARBA00022801"/>
    </source>
</evidence>
<evidence type="ECO:0000256" key="3">
    <source>
        <dbReference type="SAM" id="SignalP"/>
    </source>
</evidence>
<dbReference type="EMBL" id="CAAHFG010000002">
    <property type="protein sequence ID" value="VGO15469.1"/>
    <property type="molecule type" value="Genomic_DNA"/>
</dbReference>
<keyword evidence="6" id="KW-1185">Reference proteome</keyword>
<keyword evidence="1" id="KW-0378">Hydrolase</keyword>
<dbReference type="Pfam" id="PF02449">
    <property type="entry name" value="Glyco_hydro_42"/>
    <property type="match status" value="1"/>
</dbReference>
<accession>A0A6C2U6J2</accession>
<gene>
    <name evidence="5" type="ORF">PDESU_04052</name>
</gene>
<evidence type="ECO:0000256" key="2">
    <source>
        <dbReference type="ARBA" id="ARBA00023295"/>
    </source>
</evidence>
<feature type="domain" description="Glycoside hydrolase family 42 N-terminal" evidence="4">
    <location>
        <begin position="449"/>
        <end position="559"/>
    </location>
</feature>
<organism evidence="5 6">
    <name type="scientific">Pontiella desulfatans</name>
    <dbReference type="NCBI Taxonomy" id="2750659"/>
    <lineage>
        <taxon>Bacteria</taxon>
        <taxon>Pseudomonadati</taxon>
        <taxon>Kiritimatiellota</taxon>
        <taxon>Kiritimatiellia</taxon>
        <taxon>Kiritimatiellales</taxon>
        <taxon>Pontiellaceae</taxon>
        <taxon>Pontiella</taxon>
    </lineage>
</organism>
<dbReference type="SUPFAM" id="SSF51445">
    <property type="entry name" value="(Trans)glycosidases"/>
    <property type="match status" value="1"/>
</dbReference>
<dbReference type="RefSeq" id="WP_136081028.1">
    <property type="nucleotide sequence ID" value="NZ_CAAHFG010000002.1"/>
</dbReference>
<dbReference type="GO" id="GO:0005975">
    <property type="term" value="P:carbohydrate metabolic process"/>
    <property type="evidence" value="ECO:0007669"/>
    <property type="project" value="InterPro"/>
</dbReference>
<dbReference type="InterPro" id="IPR017853">
    <property type="entry name" value="GH"/>
</dbReference>
<sequence length="672" mass="74816">MLVKISLSICLLFSATIVHASIPYKIGWHKGAVFQSLEPGYAVTAKDGFAMTLVPKVGSEWDMARISVLGVELKNTGSTELVLDTMLCNDGATDWSNSSQGRTIIKPGESIPLGIALRRDADYAGTDPAYLRMSGKPNGNFRHWHTIDPKNVKSLKITCASMGEHAFELGTMFALQSMDESKLGVFPILDGFGQYALKEWPDKVASEEQLKAGIEVEEKLMAALGVPAGFSKYGGWKGGERFEATGFFRTQQHGGRWWFVDPEGYLFWSAGANCMGVEYSGQTPTERNLAVFGQLPAKDDPVYGKFHTLIDVEDNYQLREKVPHYDFTRANLFRKYGAGWEDRQISQDLARMKYCGINTIGAWSDNALARKKQVPYTVMLHYEYAFAAEKLPDPFNPETRDGLRKAIKEYPVDFKNDPWCLGAFVNNELHWNNNARHMVAGIFSHNEEGTEVKKVFAQWLEEKYGTVAAFNAAWKTSFQSLEDLLGVNNKAAFNNANPKDCDELAFLMADAFFGMVKDELQRHSPNILYLGSRMNSGSQPVIRAAAKHVDVLSANIYSYKPNAGHFGGAGKPVLISEFHYANVSGNNLGCGLRSAQDAVQQGRLYRAFVAEAVNHPQIIGAHWFQWRDQNAAGRYDGENYDVGFFDIADLPNEDLIRAAADAGRNLYDNLNE</sequence>
<keyword evidence="2" id="KW-0326">Glycosidase</keyword>